<feature type="region of interest" description="Disordered" evidence="1">
    <location>
        <begin position="1"/>
        <end position="46"/>
    </location>
</feature>
<feature type="compositionally biased region" description="Polar residues" evidence="1">
    <location>
        <begin position="1"/>
        <end position="30"/>
    </location>
</feature>
<dbReference type="EMBL" id="JBBLXS010000007">
    <property type="protein sequence ID" value="MEK0183454.1"/>
    <property type="molecule type" value="Genomic_DNA"/>
</dbReference>
<accession>A0ABU8YGI0</accession>
<comment type="caution">
    <text evidence="2">The sequence shown here is derived from an EMBL/GenBank/DDBJ whole genome shotgun (WGS) entry which is preliminary data.</text>
</comment>
<dbReference type="Proteomes" id="UP001384579">
    <property type="component" value="Unassembled WGS sequence"/>
</dbReference>
<evidence type="ECO:0000313" key="2">
    <source>
        <dbReference type="EMBL" id="MEK0183454.1"/>
    </source>
</evidence>
<name>A0ABU8YGI0_9CYAN</name>
<evidence type="ECO:0000313" key="3">
    <source>
        <dbReference type="Proteomes" id="UP001384579"/>
    </source>
</evidence>
<protein>
    <submittedName>
        <fullName evidence="2">Secretion protein HlyD</fullName>
    </submittedName>
</protein>
<proteinExistence type="predicted"/>
<keyword evidence="3" id="KW-1185">Reference proteome</keyword>
<sequence length="75" mass="8316">MFENQQHSLFTELTDAESATVSGGNRSSGVSDIDSNSDASNSNADDINTFFFVPDVSQLYMYDPSRQRPYKTIVV</sequence>
<dbReference type="RefSeq" id="WP_340520633.1">
    <property type="nucleotide sequence ID" value="NZ_JBBLXS010000007.1"/>
</dbReference>
<evidence type="ECO:0000256" key="1">
    <source>
        <dbReference type="SAM" id="MobiDB-lite"/>
    </source>
</evidence>
<organism evidence="2 3">
    <name type="scientific">Microcoleus anatoxicus PTRS2</name>
    <dbReference type="NCBI Taxonomy" id="2705321"/>
    <lineage>
        <taxon>Bacteria</taxon>
        <taxon>Bacillati</taxon>
        <taxon>Cyanobacteriota</taxon>
        <taxon>Cyanophyceae</taxon>
        <taxon>Oscillatoriophycideae</taxon>
        <taxon>Oscillatoriales</taxon>
        <taxon>Microcoleaceae</taxon>
        <taxon>Microcoleus</taxon>
        <taxon>Microcoleus anatoxicus</taxon>
    </lineage>
</organism>
<reference evidence="2 3" key="1">
    <citation type="journal article" date="2020" name="Harmful Algae">
        <title>Molecular and morphological characterization of a novel dihydroanatoxin-a producing Microcoleus species (cyanobacteria) from the Russian River, California, USA.</title>
        <authorList>
            <person name="Conklin K.Y."/>
            <person name="Stancheva R."/>
            <person name="Otten T.G."/>
            <person name="Fadness R."/>
            <person name="Boyer G.L."/>
            <person name="Read B."/>
            <person name="Zhang X."/>
            <person name="Sheath R.G."/>
        </authorList>
    </citation>
    <scope>NUCLEOTIDE SEQUENCE [LARGE SCALE GENOMIC DNA]</scope>
    <source>
        <strain evidence="2 3">PTRS2</strain>
    </source>
</reference>
<feature type="compositionally biased region" description="Low complexity" evidence="1">
    <location>
        <begin position="31"/>
        <end position="46"/>
    </location>
</feature>
<gene>
    <name evidence="2" type="ORF">WMG39_01175</name>
</gene>